<evidence type="ECO:0000256" key="12">
    <source>
        <dbReference type="SAM" id="MobiDB-lite"/>
    </source>
</evidence>
<feature type="domain" description="Cadherin" evidence="15">
    <location>
        <begin position="561"/>
        <end position="665"/>
    </location>
</feature>
<accession>A0A8S3ZXY2</accession>
<feature type="compositionally biased region" description="Polar residues" evidence="12">
    <location>
        <begin position="948"/>
        <end position="962"/>
    </location>
</feature>
<evidence type="ECO:0000256" key="8">
    <source>
        <dbReference type="ARBA" id="ARBA00022989"/>
    </source>
</evidence>
<keyword evidence="4 14" id="KW-0732">Signal</keyword>
<keyword evidence="17" id="KW-1185">Reference proteome</keyword>
<evidence type="ECO:0000256" key="1">
    <source>
        <dbReference type="ARBA" id="ARBA00004251"/>
    </source>
</evidence>
<evidence type="ECO:0000256" key="2">
    <source>
        <dbReference type="ARBA" id="ARBA00022475"/>
    </source>
</evidence>
<keyword evidence="5" id="KW-0677">Repeat</keyword>
<evidence type="ECO:0000313" key="17">
    <source>
        <dbReference type="Proteomes" id="UP000678393"/>
    </source>
</evidence>
<feature type="compositionally biased region" description="Polar residues" evidence="12">
    <location>
        <begin position="829"/>
        <end position="844"/>
    </location>
</feature>
<dbReference type="EMBL" id="CAJHNH020007057">
    <property type="protein sequence ID" value="CAG5134339.1"/>
    <property type="molecule type" value="Genomic_DNA"/>
</dbReference>
<comment type="caution">
    <text evidence="16">The sequence shown here is derived from an EMBL/GenBank/DDBJ whole genome shotgun (WGS) entry which is preliminary data.</text>
</comment>
<dbReference type="PRINTS" id="PR00205">
    <property type="entry name" value="CADHERIN"/>
</dbReference>
<dbReference type="PANTHER" id="PTHR24027:SF416">
    <property type="entry name" value="CADHERIN DOMAIN-CONTAINING PROTEIN"/>
    <property type="match status" value="1"/>
</dbReference>
<feature type="signal peptide" evidence="14">
    <location>
        <begin position="1"/>
        <end position="20"/>
    </location>
</feature>
<keyword evidence="9 13" id="KW-0472">Membrane</keyword>
<dbReference type="PANTHER" id="PTHR24027">
    <property type="entry name" value="CADHERIN-23"/>
    <property type="match status" value="1"/>
</dbReference>
<organism evidence="16 17">
    <name type="scientific">Candidula unifasciata</name>
    <dbReference type="NCBI Taxonomy" id="100452"/>
    <lineage>
        <taxon>Eukaryota</taxon>
        <taxon>Metazoa</taxon>
        <taxon>Spiralia</taxon>
        <taxon>Lophotrochozoa</taxon>
        <taxon>Mollusca</taxon>
        <taxon>Gastropoda</taxon>
        <taxon>Heterobranchia</taxon>
        <taxon>Euthyneura</taxon>
        <taxon>Panpulmonata</taxon>
        <taxon>Eupulmonata</taxon>
        <taxon>Stylommatophora</taxon>
        <taxon>Helicina</taxon>
        <taxon>Helicoidea</taxon>
        <taxon>Geomitridae</taxon>
        <taxon>Candidula</taxon>
    </lineage>
</organism>
<dbReference type="Proteomes" id="UP000678393">
    <property type="component" value="Unassembled WGS sequence"/>
</dbReference>
<keyword evidence="6 11" id="KW-0106">Calcium</keyword>
<dbReference type="InterPro" id="IPR020894">
    <property type="entry name" value="Cadherin_CS"/>
</dbReference>
<feature type="domain" description="Cadherin" evidence="15">
    <location>
        <begin position="687"/>
        <end position="765"/>
    </location>
</feature>
<feature type="transmembrane region" description="Helical" evidence="13">
    <location>
        <begin position="781"/>
        <end position="802"/>
    </location>
</feature>
<feature type="domain" description="Cadherin" evidence="15">
    <location>
        <begin position="457"/>
        <end position="560"/>
    </location>
</feature>
<dbReference type="InterPro" id="IPR002126">
    <property type="entry name" value="Cadherin-like_dom"/>
</dbReference>
<comment type="subcellular location">
    <subcellularLocation>
        <location evidence="1">Cell membrane</location>
        <topology evidence="1">Single-pass type I membrane protein</topology>
    </subcellularLocation>
</comment>
<dbReference type="Pfam" id="PF00028">
    <property type="entry name" value="Cadherin"/>
    <property type="match status" value="6"/>
</dbReference>
<evidence type="ECO:0000256" key="11">
    <source>
        <dbReference type="PROSITE-ProRule" id="PRU00043"/>
    </source>
</evidence>
<dbReference type="GO" id="GO:0016477">
    <property type="term" value="P:cell migration"/>
    <property type="evidence" value="ECO:0007669"/>
    <property type="project" value="TreeGrafter"/>
</dbReference>
<keyword evidence="2" id="KW-1003">Cell membrane</keyword>
<dbReference type="GO" id="GO:0016342">
    <property type="term" value="C:catenin complex"/>
    <property type="evidence" value="ECO:0007669"/>
    <property type="project" value="TreeGrafter"/>
</dbReference>
<dbReference type="OrthoDB" id="6252479at2759"/>
<evidence type="ECO:0000256" key="5">
    <source>
        <dbReference type="ARBA" id="ARBA00022737"/>
    </source>
</evidence>
<feature type="compositionally biased region" description="Polar residues" evidence="12">
    <location>
        <begin position="910"/>
        <end position="924"/>
    </location>
</feature>
<dbReference type="FunFam" id="2.60.40.60:FF:000002">
    <property type="entry name" value="Protocadherin alpha 2"/>
    <property type="match status" value="1"/>
</dbReference>
<dbReference type="InterPro" id="IPR039808">
    <property type="entry name" value="Cadherin"/>
</dbReference>
<dbReference type="PROSITE" id="PS50268">
    <property type="entry name" value="CADHERIN_2"/>
    <property type="match status" value="7"/>
</dbReference>
<keyword evidence="8 13" id="KW-1133">Transmembrane helix</keyword>
<reference evidence="16" key="1">
    <citation type="submission" date="2021-04" db="EMBL/GenBank/DDBJ databases">
        <authorList>
            <consortium name="Molecular Ecology Group"/>
        </authorList>
    </citation>
    <scope>NUCLEOTIDE SEQUENCE</scope>
</reference>
<gene>
    <name evidence="16" type="ORF">CUNI_LOCUS19897</name>
</gene>
<dbReference type="GO" id="GO:0045296">
    <property type="term" value="F:cadherin binding"/>
    <property type="evidence" value="ECO:0007669"/>
    <property type="project" value="TreeGrafter"/>
</dbReference>
<evidence type="ECO:0000256" key="14">
    <source>
        <dbReference type="SAM" id="SignalP"/>
    </source>
</evidence>
<keyword evidence="10" id="KW-0325">Glycoprotein</keyword>
<feature type="domain" description="Cadherin" evidence="15">
    <location>
        <begin position="353"/>
        <end position="456"/>
    </location>
</feature>
<evidence type="ECO:0000256" key="6">
    <source>
        <dbReference type="ARBA" id="ARBA00022837"/>
    </source>
</evidence>
<dbReference type="InterPro" id="IPR015919">
    <property type="entry name" value="Cadherin-like_sf"/>
</dbReference>
<dbReference type="InterPro" id="IPR013164">
    <property type="entry name" value="Cadherin_N"/>
</dbReference>
<dbReference type="PROSITE" id="PS00232">
    <property type="entry name" value="CADHERIN_1"/>
    <property type="match status" value="2"/>
</dbReference>
<protein>
    <recommendedName>
        <fullName evidence="15">Cadherin domain-containing protein</fullName>
    </recommendedName>
</protein>
<dbReference type="GO" id="GO:0005509">
    <property type="term" value="F:calcium ion binding"/>
    <property type="evidence" value="ECO:0007669"/>
    <property type="project" value="UniProtKB-UniRule"/>
</dbReference>
<name>A0A8S3ZXY2_9EUPU</name>
<dbReference type="SUPFAM" id="SSF49313">
    <property type="entry name" value="Cadherin-like"/>
    <property type="match status" value="7"/>
</dbReference>
<feature type="chain" id="PRO_5035743661" description="Cadherin domain-containing protein" evidence="14">
    <location>
        <begin position="21"/>
        <end position="1054"/>
    </location>
</feature>
<feature type="compositionally biased region" description="Low complexity" evidence="12">
    <location>
        <begin position="967"/>
        <end position="989"/>
    </location>
</feature>
<feature type="region of interest" description="Disordered" evidence="12">
    <location>
        <begin position="909"/>
        <end position="992"/>
    </location>
</feature>
<evidence type="ECO:0000256" key="13">
    <source>
        <dbReference type="SAM" id="Phobius"/>
    </source>
</evidence>
<keyword evidence="3 13" id="KW-0812">Transmembrane</keyword>
<dbReference type="Pfam" id="PF08266">
    <property type="entry name" value="Cadherin_2"/>
    <property type="match status" value="1"/>
</dbReference>
<feature type="domain" description="Cadherin" evidence="15">
    <location>
        <begin position="19"/>
        <end position="131"/>
    </location>
</feature>
<feature type="region of interest" description="Disordered" evidence="12">
    <location>
        <begin position="818"/>
        <end position="844"/>
    </location>
</feature>
<dbReference type="GO" id="GO:0008013">
    <property type="term" value="F:beta-catenin binding"/>
    <property type="evidence" value="ECO:0007669"/>
    <property type="project" value="TreeGrafter"/>
</dbReference>
<evidence type="ECO:0000256" key="4">
    <source>
        <dbReference type="ARBA" id="ARBA00022729"/>
    </source>
</evidence>
<evidence type="ECO:0000256" key="9">
    <source>
        <dbReference type="ARBA" id="ARBA00023136"/>
    </source>
</evidence>
<keyword evidence="7" id="KW-0130">Cell adhesion</keyword>
<evidence type="ECO:0000256" key="3">
    <source>
        <dbReference type="ARBA" id="ARBA00022692"/>
    </source>
</evidence>
<dbReference type="GO" id="GO:0007156">
    <property type="term" value="P:homophilic cell adhesion via plasma membrane adhesion molecules"/>
    <property type="evidence" value="ECO:0007669"/>
    <property type="project" value="InterPro"/>
</dbReference>
<dbReference type="FunFam" id="2.60.40.60:FF:000007">
    <property type="entry name" value="Protocadherin alpha 2"/>
    <property type="match status" value="1"/>
</dbReference>
<proteinExistence type="predicted"/>
<dbReference type="SMART" id="SM00112">
    <property type="entry name" value="CA"/>
    <property type="match status" value="7"/>
</dbReference>
<sequence>MSAAVAALCVLYLTTLSVLAQEKTYSFREEEPEGTFVGNIALDLNLAALIPADVFSKLHYSIMNWGDGSHFRVDENDSGLFTKYKLDREQLCRFEAQCVLKLRVAARSETDVKKYSIFVDLLDVNDNPPKFNTSSFTLNIPESVTVGKRYALPGAADEDRWSENSIHSYNFEPPNIVFSVEFFKQLDGSSSVNLVVNATLDREITENYNLVLVAKDGGIPARSASLMVHIQVIDDNDNTPKFTQSQYSVQMGENTQQGSVIMTLSAVDSDVGVNSDVSYRLSSRQETKIAELFHVDKHTGQLTAKTPLTSGSYTIIIEAVDNGSPQRVNQTEVIVNVIDTENNPPVITIDPLNQDSKHVHVSETANRNSLVAHVSVFDPDSGPNGIVLCYSQSAFFDLHALHDNDYMLVVVRALDREQSPEYRVALFCEDSGTPRLNTTNIFDVIVDDVNDNHPVFDKTSYQISLHEGNALNDVAMILSASDSDVGINSKIYFTLLNDSNGFFKIPVGSNILVCAKQLDRETQDTHVVEVVARDGGFPSLSSTATVTISVLDINDEAPRFLQASYRFSIPEGLPAKTFVGSVSALDLDLAEGGEFEYSLVKTSTESHQFQILDNGTLITLTVLDRETSASNTLIVQVNDKGRPKLSSQVKVQIEVMDVNDNAPVFLFPSAGNNSVTLILPVVAEKTLFRLQASDADESDNGDVYFSLYAGNSSQKFDVDPATGELHAIRTLNSDDIGVYNLTITATDRGLRPLNTTRRLLIHVVNPVVGASQKSNTNTATVIGVVCGIIFVLIIIVAVACCAKKVHKEKPLRYLDKNQNSSEEKVKTGATVSNQYSSHKQSNIQTYPRVSKTPDIMVRTGEAETSDKELNRITSLRLQQAFQHINSIKSTLNIKKPREWREIHIPGQAHDFSSLSSRGTSTHNFDSGLGTDDDTAPHQRITSPPRPQINASKNNTHHTTQQHLPLFTSRPPSHLSASSSCHQSTSSLSSQRRKPAAEFVLFRPLSARISDLYPNDTIDDQCTTTSGSYSIDTYDHKGSCFAHTSNLDYIHDIYV</sequence>
<feature type="domain" description="Cadherin" evidence="15">
    <location>
        <begin position="132"/>
        <end position="242"/>
    </location>
</feature>
<dbReference type="AlphaFoldDB" id="A0A8S3ZXY2"/>
<evidence type="ECO:0000313" key="16">
    <source>
        <dbReference type="EMBL" id="CAG5134339.1"/>
    </source>
</evidence>
<dbReference type="GO" id="GO:0031175">
    <property type="term" value="P:neuron projection development"/>
    <property type="evidence" value="ECO:0007669"/>
    <property type="project" value="TreeGrafter"/>
</dbReference>
<feature type="domain" description="Cadherin" evidence="15">
    <location>
        <begin position="243"/>
        <end position="347"/>
    </location>
</feature>
<evidence type="ECO:0000256" key="7">
    <source>
        <dbReference type="ARBA" id="ARBA00022889"/>
    </source>
</evidence>
<dbReference type="CDD" id="cd11304">
    <property type="entry name" value="Cadherin_repeat"/>
    <property type="match status" value="7"/>
</dbReference>
<dbReference type="FunFam" id="2.60.40.60:FF:000020">
    <property type="entry name" value="Dachsous cadherin-related 1b"/>
    <property type="match status" value="2"/>
</dbReference>
<evidence type="ECO:0000259" key="15">
    <source>
        <dbReference type="PROSITE" id="PS50268"/>
    </source>
</evidence>
<dbReference type="Gene3D" id="2.60.40.60">
    <property type="entry name" value="Cadherins"/>
    <property type="match status" value="7"/>
</dbReference>
<evidence type="ECO:0000256" key="10">
    <source>
        <dbReference type="ARBA" id="ARBA00023180"/>
    </source>
</evidence>